<keyword evidence="2" id="KW-0963">Cytoplasm</keyword>
<dbReference type="InterPro" id="IPR036748">
    <property type="entry name" value="MTH938-like_sf"/>
</dbReference>
<proteinExistence type="predicted"/>
<gene>
    <name evidence="3" type="ORF">Aco04nite_67220</name>
</gene>
<keyword evidence="4" id="KW-1185">Reference proteome</keyword>
<dbReference type="GO" id="GO:0005737">
    <property type="term" value="C:cytoplasm"/>
    <property type="evidence" value="ECO:0007669"/>
    <property type="project" value="UniProtKB-SubCell"/>
</dbReference>
<dbReference type="CDD" id="cd05126">
    <property type="entry name" value="Mth938"/>
    <property type="match status" value="1"/>
</dbReference>
<evidence type="ECO:0000313" key="3">
    <source>
        <dbReference type="EMBL" id="GIM79764.1"/>
    </source>
</evidence>
<sequence length="154" mass="16363">MTSGFEIVGALAGGGESADLSAARVEGAQRAGGVGRSPRVAEVGWGRIVVAGVGEFKDVIVYPGGGRAWDWRETGMRHRPGVRPVDVVELLERGADVIVLSRGMDLVLQVDQTALDFLAGKGIEVHVAETREAVRIYNELSEHRAVGALFHSTC</sequence>
<dbReference type="Pfam" id="PF04430">
    <property type="entry name" value="DUF498"/>
    <property type="match status" value="1"/>
</dbReference>
<accession>A0A919VUS9</accession>
<evidence type="ECO:0000256" key="2">
    <source>
        <dbReference type="ARBA" id="ARBA00022490"/>
    </source>
</evidence>
<dbReference type="SUPFAM" id="SSF64076">
    <property type="entry name" value="MTH938-like"/>
    <property type="match status" value="1"/>
</dbReference>
<dbReference type="PANTHER" id="PTHR15811">
    <property type="entry name" value="MTH938 DOMAIN-CONTAINING PROTEIN"/>
    <property type="match status" value="1"/>
</dbReference>
<dbReference type="EMBL" id="BOQP01000039">
    <property type="protein sequence ID" value="GIM79764.1"/>
    <property type="molecule type" value="Genomic_DNA"/>
</dbReference>
<dbReference type="InterPro" id="IPR034096">
    <property type="entry name" value="AAMDC"/>
</dbReference>
<comment type="subcellular location">
    <subcellularLocation>
        <location evidence="1">Cytoplasm</location>
    </subcellularLocation>
</comment>
<organism evidence="3 4">
    <name type="scientific">Winogradskya consettensis</name>
    <dbReference type="NCBI Taxonomy" id="113560"/>
    <lineage>
        <taxon>Bacteria</taxon>
        <taxon>Bacillati</taxon>
        <taxon>Actinomycetota</taxon>
        <taxon>Actinomycetes</taxon>
        <taxon>Micromonosporales</taxon>
        <taxon>Micromonosporaceae</taxon>
        <taxon>Winogradskya</taxon>
    </lineage>
</organism>
<comment type="caution">
    <text evidence="3">The sequence shown here is derived from an EMBL/GenBank/DDBJ whole genome shotgun (WGS) entry which is preliminary data.</text>
</comment>
<evidence type="ECO:0008006" key="5">
    <source>
        <dbReference type="Google" id="ProtNLM"/>
    </source>
</evidence>
<dbReference type="Gene3D" id="3.40.1230.10">
    <property type="entry name" value="MTH938-like"/>
    <property type="match status" value="1"/>
</dbReference>
<reference evidence="3" key="1">
    <citation type="submission" date="2021-03" db="EMBL/GenBank/DDBJ databases">
        <title>Whole genome shotgun sequence of Actinoplanes consettensis NBRC 14913.</title>
        <authorList>
            <person name="Komaki H."/>
            <person name="Tamura T."/>
        </authorList>
    </citation>
    <scope>NUCLEOTIDE SEQUENCE</scope>
    <source>
        <strain evidence="3">NBRC 14913</strain>
    </source>
</reference>
<name>A0A919VUS9_9ACTN</name>
<dbReference type="PANTHER" id="PTHR15811:SF5">
    <property type="entry name" value="MTH938 DOMAIN-CONTAINING PROTEIN"/>
    <property type="match status" value="1"/>
</dbReference>
<dbReference type="FunFam" id="3.40.1230.10:FF:000001">
    <property type="entry name" value="Adipogenesis-associated, Mth938 domain-containing"/>
    <property type="match status" value="1"/>
</dbReference>
<dbReference type="RefSeq" id="WP_213001220.1">
    <property type="nucleotide sequence ID" value="NZ_BAAATW010000001.1"/>
</dbReference>
<evidence type="ECO:0000313" key="4">
    <source>
        <dbReference type="Proteomes" id="UP000680865"/>
    </source>
</evidence>
<dbReference type="Proteomes" id="UP000680865">
    <property type="component" value="Unassembled WGS sequence"/>
</dbReference>
<dbReference type="AlphaFoldDB" id="A0A919VUS9"/>
<protein>
    <recommendedName>
        <fullName evidence="5">Mth938-like domain-containing protein</fullName>
    </recommendedName>
</protein>
<evidence type="ECO:0000256" key="1">
    <source>
        <dbReference type="ARBA" id="ARBA00004496"/>
    </source>
</evidence>
<dbReference type="InterPro" id="IPR007523">
    <property type="entry name" value="NDUFAF3/AAMDC"/>
</dbReference>